<sequence>MQLELTEQILHFIEHHKKADSIDLAAEFKEDHQKVIGALKSIEAHGEILKSETTTKKVWDLTNEGHYVIEHGSHEATVFNAIPNAGILQADLMKTSPNAKVGFSKAMNAGWIVIDKSGKTPLVKRKVESIDDVVQQHLIEIQSGKSTNIPDNIKADYKKRKLLVENTIKSFIITKGPEFTTTLTKLETDLTSDMLTSGAWKNLKFKEYNFDALGAVPQAGYQHPLLKVRTEVSEIFTQMGFVEMPTNNYVEASFWNFDALFQPQMHPARDAQDTFFLSIPEKSYKFPTSYLERVKNAHENGGNGSIGYRYNWKIEEAQKNILRTHTTGVSARMLYKLANQEGGFKPVKYFSIDKVFRNETLDATHLAEFHQVEGVIAGVDISLGGLKGIISEFFSKMGLTDVQFKPAYNPYTEPSMEIFAYHKGLGKLIEIGNSGMFRREMLDPMNIPSNVNVYGYGLSLERPTMIKYGIKNIRELIGPKVDLKMVQESALCRLDK</sequence>
<dbReference type="FunFam" id="3.30.930.10:FF:000178">
    <property type="entry name" value="Phenylalanyl-tRNA synthetase subunit alpha"/>
    <property type="match status" value="1"/>
</dbReference>
<dbReference type="InterPro" id="IPR004529">
    <property type="entry name" value="Phe-tRNA-synth_IIc_asu"/>
</dbReference>
<dbReference type="GO" id="GO:0005524">
    <property type="term" value="F:ATP binding"/>
    <property type="evidence" value="ECO:0007669"/>
    <property type="project" value="UniProtKB-KW"/>
</dbReference>
<evidence type="ECO:0000256" key="1">
    <source>
        <dbReference type="ARBA" id="ARBA00001946"/>
    </source>
</evidence>
<dbReference type="PROSITE" id="PS50862">
    <property type="entry name" value="AA_TRNA_LIGASE_II"/>
    <property type="match status" value="1"/>
</dbReference>
<dbReference type="InterPro" id="IPR040724">
    <property type="entry name" value="PheRS_DBD1"/>
</dbReference>
<keyword evidence="9" id="KW-0067">ATP-binding</keyword>
<keyword evidence="6" id="KW-0436">Ligase</keyword>
<dbReference type="InterPro" id="IPR045864">
    <property type="entry name" value="aa-tRNA-synth_II/BPL/LPL"/>
</dbReference>
<dbReference type="OrthoDB" id="238316at2759"/>
<dbReference type="Gene3D" id="1.10.10.2320">
    <property type="match status" value="1"/>
</dbReference>
<evidence type="ECO:0000256" key="5">
    <source>
        <dbReference type="ARBA" id="ARBA00022490"/>
    </source>
</evidence>
<organism evidence="15 16">
    <name type="scientific">Polypedilum vanderplanki</name>
    <name type="common">Sleeping chironomid midge</name>
    <dbReference type="NCBI Taxonomy" id="319348"/>
    <lineage>
        <taxon>Eukaryota</taxon>
        <taxon>Metazoa</taxon>
        <taxon>Ecdysozoa</taxon>
        <taxon>Arthropoda</taxon>
        <taxon>Hexapoda</taxon>
        <taxon>Insecta</taxon>
        <taxon>Pterygota</taxon>
        <taxon>Neoptera</taxon>
        <taxon>Endopterygota</taxon>
        <taxon>Diptera</taxon>
        <taxon>Nematocera</taxon>
        <taxon>Chironomoidea</taxon>
        <taxon>Chironomidae</taxon>
        <taxon>Chironominae</taxon>
        <taxon>Polypedilum</taxon>
        <taxon>Polypedilum</taxon>
    </lineage>
</organism>
<keyword evidence="12" id="KW-0030">Aminoacyl-tRNA synthetase</keyword>
<dbReference type="InterPro" id="IPR040725">
    <property type="entry name" value="PheRS_DBD3"/>
</dbReference>
<comment type="similarity">
    <text evidence="3">Belongs to the class-II aminoacyl-tRNA synthetase family. Phe-tRNA synthetase alpha subunit type 2 subfamily.</text>
</comment>
<evidence type="ECO:0000256" key="6">
    <source>
        <dbReference type="ARBA" id="ARBA00022598"/>
    </source>
</evidence>
<reference evidence="15" key="1">
    <citation type="submission" date="2021-03" db="EMBL/GenBank/DDBJ databases">
        <title>Chromosome level genome of the anhydrobiotic midge Polypedilum vanderplanki.</title>
        <authorList>
            <person name="Yoshida Y."/>
            <person name="Kikawada T."/>
            <person name="Gusev O."/>
        </authorList>
    </citation>
    <scope>NUCLEOTIDE SEQUENCE</scope>
    <source>
        <strain evidence="15">NIAS01</strain>
        <tissue evidence="15">Whole body or cell culture</tissue>
    </source>
</reference>
<dbReference type="InterPro" id="IPR002319">
    <property type="entry name" value="Phenylalanyl-tRNA_Synthase"/>
</dbReference>
<keyword evidence="11" id="KW-0648">Protein biosynthesis</keyword>
<dbReference type="EC" id="6.1.1.20" evidence="4"/>
<dbReference type="NCBIfam" id="TIGR00468">
    <property type="entry name" value="pheS"/>
    <property type="match status" value="1"/>
</dbReference>
<dbReference type="Pfam" id="PF01409">
    <property type="entry name" value="tRNA-synt_2d"/>
    <property type="match status" value="1"/>
</dbReference>
<evidence type="ECO:0000313" key="15">
    <source>
        <dbReference type="EMBL" id="KAG5673994.1"/>
    </source>
</evidence>
<dbReference type="PANTHER" id="PTHR11538">
    <property type="entry name" value="PHENYLALANYL-TRNA SYNTHETASE"/>
    <property type="match status" value="1"/>
</dbReference>
<dbReference type="AlphaFoldDB" id="A0A9J6BWA2"/>
<dbReference type="Proteomes" id="UP001107558">
    <property type="component" value="Chromosome 3"/>
</dbReference>
<proteinExistence type="inferred from homology"/>
<dbReference type="InterPro" id="IPR040586">
    <property type="entry name" value="PheRS_DBD2"/>
</dbReference>
<evidence type="ECO:0000256" key="12">
    <source>
        <dbReference type="ARBA" id="ARBA00023146"/>
    </source>
</evidence>
<dbReference type="SUPFAM" id="SSF55681">
    <property type="entry name" value="Class II aaRS and biotin synthetases"/>
    <property type="match status" value="1"/>
</dbReference>
<evidence type="ECO:0000256" key="8">
    <source>
        <dbReference type="ARBA" id="ARBA00022741"/>
    </source>
</evidence>
<dbReference type="Pfam" id="PF18554">
    <property type="entry name" value="PheRS_DBD2"/>
    <property type="match status" value="1"/>
</dbReference>
<evidence type="ECO:0000256" key="3">
    <source>
        <dbReference type="ARBA" id="ARBA00006703"/>
    </source>
</evidence>
<feature type="domain" description="Aminoacyl-transfer RNA synthetases class-II family profile" evidence="14">
    <location>
        <begin position="346"/>
        <end position="479"/>
    </location>
</feature>
<dbReference type="GO" id="GO:0000049">
    <property type="term" value="F:tRNA binding"/>
    <property type="evidence" value="ECO:0007669"/>
    <property type="project" value="InterPro"/>
</dbReference>
<dbReference type="Gene3D" id="3.30.1370.240">
    <property type="match status" value="1"/>
</dbReference>
<dbReference type="CDD" id="cd00496">
    <property type="entry name" value="PheRS_alpha_core"/>
    <property type="match status" value="1"/>
</dbReference>
<dbReference type="GO" id="GO:0009328">
    <property type="term" value="C:phenylalanine-tRNA ligase complex"/>
    <property type="evidence" value="ECO:0007669"/>
    <property type="project" value="TreeGrafter"/>
</dbReference>
<dbReference type="Pfam" id="PF18552">
    <property type="entry name" value="PheRS_DBD1"/>
    <property type="match status" value="1"/>
</dbReference>
<comment type="subcellular location">
    <subcellularLocation>
        <location evidence="2">Cytoplasm</location>
    </subcellularLocation>
</comment>
<dbReference type="GO" id="GO:0046872">
    <property type="term" value="F:metal ion binding"/>
    <property type="evidence" value="ECO:0007669"/>
    <property type="project" value="UniProtKB-KW"/>
</dbReference>
<name>A0A9J6BWA2_POLVA</name>
<keyword evidence="5" id="KW-0963">Cytoplasm</keyword>
<evidence type="ECO:0000256" key="9">
    <source>
        <dbReference type="ARBA" id="ARBA00022840"/>
    </source>
</evidence>
<dbReference type="GO" id="GO:0006432">
    <property type="term" value="P:phenylalanyl-tRNA aminoacylation"/>
    <property type="evidence" value="ECO:0007669"/>
    <property type="project" value="InterPro"/>
</dbReference>
<dbReference type="GO" id="GO:0004826">
    <property type="term" value="F:phenylalanine-tRNA ligase activity"/>
    <property type="evidence" value="ECO:0007669"/>
    <property type="project" value="UniProtKB-EC"/>
</dbReference>
<evidence type="ECO:0000256" key="4">
    <source>
        <dbReference type="ARBA" id="ARBA00012814"/>
    </source>
</evidence>
<dbReference type="Gene3D" id="1.10.10.2330">
    <property type="match status" value="1"/>
</dbReference>
<dbReference type="FunFam" id="1.10.10.2320:FF:000001">
    <property type="entry name" value="phenylalanine--tRNA ligase alpha subunit"/>
    <property type="match status" value="1"/>
</dbReference>
<dbReference type="GO" id="GO:0005829">
    <property type="term" value="C:cytosol"/>
    <property type="evidence" value="ECO:0007669"/>
    <property type="project" value="TreeGrafter"/>
</dbReference>
<keyword evidence="16" id="KW-1185">Reference proteome</keyword>
<evidence type="ECO:0000256" key="13">
    <source>
        <dbReference type="ARBA" id="ARBA00030612"/>
    </source>
</evidence>
<keyword evidence="7" id="KW-0479">Metal-binding</keyword>
<dbReference type="InterPro" id="IPR006195">
    <property type="entry name" value="aa-tRNA-synth_II"/>
</dbReference>
<keyword evidence="8" id="KW-0547">Nucleotide-binding</keyword>
<protein>
    <recommendedName>
        <fullName evidence="4">phenylalanine--tRNA ligase</fullName>
        <ecNumber evidence="4">6.1.1.20</ecNumber>
    </recommendedName>
    <alternativeName>
        <fullName evidence="13">Phenylalanyl-tRNA synthetase alpha subunit</fullName>
    </alternativeName>
</protein>
<dbReference type="Gene3D" id="3.30.930.10">
    <property type="entry name" value="Bira Bifunctional Protein, Domain 2"/>
    <property type="match status" value="1"/>
</dbReference>
<keyword evidence="10" id="KW-0460">Magnesium</keyword>
<dbReference type="EMBL" id="JADBJN010000003">
    <property type="protein sequence ID" value="KAG5673994.1"/>
    <property type="molecule type" value="Genomic_DNA"/>
</dbReference>
<gene>
    <name evidence="15" type="ORF">PVAND_003989</name>
</gene>
<comment type="cofactor">
    <cofactor evidence="1">
        <name>Mg(2+)</name>
        <dbReference type="ChEBI" id="CHEBI:18420"/>
    </cofactor>
</comment>
<evidence type="ECO:0000313" key="16">
    <source>
        <dbReference type="Proteomes" id="UP001107558"/>
    </source>
</evidence>
<dbReference type="Pfam" id="PF18553">
    <property type="entry name" value="PheRS_DBD3"/>
    <property type="match status" value="1"/>
</dbReference>
<evidence type="ECO:0000256" key="10">
    <source>
        <dbReference type="ARBA" id="ARBA00022842"/>
    </source>
</evidence>
<dbReference type="FunFam" id="1.10.10.2330:FF:000005">
    <property type="entry name" value="phenylalanine--tRNA ligase alpha subunit"/>
    <property type="match status" value="1"/>
</dbReference>
<evidence type="ECO:0000259" key="14">
    <source>
        <dbReference type="PROSITE" id="PS50862"/>
    </source>
</evidence>
<dbReference type="PANTHER" id="PTHR11538:SF40">
    <property type="entry name" value="PHENYLALANINE--TRNA LIGASE ALPHA SUBUNIT"/>
    <property type="match status" value="1"/>
</dbReference>
<dbReference type="NCBIfam" id="NF003210">
    <property type="entry name" value="PRK04172.1"/>
    <property type="match status" value="1"/>
</dbReference>
<evidence type="ECO:0000256" key="7">
    <source>
        <dbReference type="ARBA" id="ARBA00022723"/>
    </source>
</evidence>
<evidence type="ECO:0000256" key="2">
    <source>
        <dbReference type="ARBA" id="ARBA00004496"/>
    </source>
</evidence>
<evidence type="ECO:0000256" key="11">
    <source>
        <dbReference type="ARBA" id="ARBA00022917"/>
    </source>
</evidence>
<comment type="caution">
    <text evidence="15">The sequence shown here is derived from an EMBL/GenBank/DDBJ whole genome shotgun (WGS) entry which is preliminary data.</text>
</comment>
<accession>A0A9J6BWA2</accession>